<dbReference type="NCBIfam" id="TIGR04131">
    <property type="entry name" value="Bac_Flav_CTERM"/>
    <property type="match status" value="1"/>
</dbReference>
<dbReference type="Proteomes" id="UP001168528">
    <property type="component" value="Unassembled WGS sequence"/>
</dbReference>
<dbReference type="InterPro" id="IPR026341">
    <property type="entry name" value="T9SS_type_B"/>
</dbReference>
<keyword evidence="1" id="KW-0732">Signal</keyword>
<comment type="caution">
    <text evidence="2">The sequence shown here is derived from an EMBL/GenBank/DDBJ whole genome shotgun (WGS) entry which is preliminary data.</text>
</comment>
<feature type="chain" id="PRO_5046156039" evidence="1">
    <location>
        <begin position="20"/>
        <end position="628"/>
    </location>
</feature>
<protein>
    <submittedName>
        <fullName evidence="2">Gliding motility-associated C-terminal domain-containing protein</fullName>
    </submittedName>
</protein>
<proteinExistence type="predicted"/>
<evidence type="ECO:0000313" key="2">
    <source>
        <dbReference type="EMBL" id="MDO1450561.1"/>
    </source>
</evidence>
<sequence>MKRAIFLSFLMVATLAAWATHIVGGELNLQYTNQGYRFVLSVNLYFDDINGEQDAEDEEVFVAVFSKRSNRRVATFTLPRVASAQVNYTNAACSNGRLQTRQIQYSTEIILDANIYNEAEGYYFSWERCCRNESIVNITNPGDNGMVFYMEFPAVMLTGNRVVNSSPAFPMPKGDYACVNEPFYFDFGATDADGDQLKYSLITPKRGTSNARNTPFGPGPHPGVRGQFYPAPYPIVSWANGFSVANMIAGPQPLQVNATTGQITFTTNRVGLYVFSVLCEEYRNGEKIGAVQRDFQLLVIDCPKNDAPVILAKEVNALAVYQEGETISLSYGGQPCIDLLVTDPNRNSTLHVAVNALNFSGQDITVLTSQGVVNGAADTLRSRICFNTCIAHTKEDPLLLQVIASDNGCPIPKRDTLLLRVYIEPVPTNAPQVTTTLVSNVATIQAGQTIRFDVIASDPDNDLINLYALGVGFSLTEAGMEFVNSSGLGKIMQPFTWTPGCEVTENNSAFVIHFITEDNSCSPNRFDTVTVNLEVENFELLLSRFTPPNVFTPNEDGTNDTFVIPDLPPDNCQYTFKSIEIYNRWGRPVYTAYEREFTWSGQEYPTGSYFYLINYGATVFKGTVSLLR</sequence>
<gene>
    <name evidence="2" type="ORF">Q0590_30075</name>
</gene>
<dbReference type="Pfam" id="PF13585">
    <property type="entry name" value="CHU_C"/>
    <property type="match status" value="1"/>
</dbReference>
<accession>A0ABT8REM3</accession>
<feature type="signal peptide" evidence="1">
    <location>
        <begin position="1"/>
        <end position="19"/>
    </location>
</feature>
<evidence type="ECO:0000313" key="3">
    <source>
        <dbReference type="Proteomes" id="UP001168528"/>
    </source>
</evidence>
<dbReference type="EMBL" id="JAUKPO010000032">
    <property type="protein sequence ID" value="MDO1450561.1"/>
    <property type="molecule type" value="Genomic_DNA"/>
</dbReference>
<name>A0ABT8REM3_9BACT</name>
<organism evidence="2 3">
    <name type="scientific">Rhodocytophaga aerolata</name>
    <dbReference type="NCBI Taxonomy" id="455078"/>
    <lineage>
        <taxon>Bacteria</taxon>
        <taxon>Pseudomonadati</taxon>
        <taxon>Bacteroidota</taxon>
        <taxon>Cytophagia</taxon>
        <taxon>Cytophagales</taxon>
        <taxon>Rhodocytophagaceae</taxon>
        <taxon>Rhodocytophaga</taxon>
    </lineage>
</organism>
<reference evidence="2" key="1">
    <citation type="submission" date="2023-07" db="EMBL/GenBank/DDBJ databases">
        <title>The genome sequence of Rhodocytophaga aerolata KACC 12507.</title>
        <authorList>
            <person name="Zhang X."/>
        </authorList>
    </citation>
    <scope>NUCLEOTIDE SEQUENCE</scope>
    <source>
        <strain evidence="2">KACC 12507</strain>
    </source>
</reference>
<keyword evidence="3" id="KW-1185">Reference proteome</keyword>
<evidence type="ECO:0000256" key="1">
    <source>
        <dbReference type="SAM" id="SignalP"/>
    </source>
</evidence>